<dbReference type="STRING" id="1090615.SAMN04515671_1059"/>
<evidence type="ECO:0000259" key="2">
    <source>
        <dbReference type="Pfam" id="PF01464"/>
    </source>
</evidence>
<proteinExistence type="predicted"/>
<evidence type="ECO:0000256" key="1">
    <source>
        <dbReference type="SAM" id="SignalP"/>
    </source>
</evidence>
<dbReference type="AlphaFoldDB" id="A0A1H0JVR0"/>
<feature type="chain" id="PRO_5009249471" evidence="1">
    <location>
        <begin position="33"/>
        <end position="561"/>
    </location>
</feature>
<dbReference type="Pfam" id="PF01464">
    <property type="entry name" value="SLT"/>
    <property type="match status" value="1"/>
</dbReference>
<dbReference type="Proteomes" id="UP000198741">
    <property type="component" value="Chromosome I"/>
</dbReference>
<evidence type="ECO:0000313" key="3">
    <source>
        <dbReference type="EMBL" id="SDO47623.1"/>
    </source>
</evidence>
<dbReference type="EMBL" id="LT629710">
    <property type="protein sequence ID" value="SDO47623.1"/>
    <property type="molecule type" value="Genomic_DNA"/>
</dbReference>
<keyword evidence="4" id="KW-1185">Reference proteome</keyword>
<reference evidence="3 4" key="1">
    <citation type="submission" date="2016-10" db="EMBL/GenBank/DDBJ databases">
        <authorList>
            <person name="de Groot N.N."/>
        </authorList>
    </citation>
    <scope>NUCLEOTIDE SEQUENCE [LARGE SCALE GENOMIC DNA]</scope>
    <source>
        <strain evidence="4">P4-7,KCTC 19426,CECT 7604</strain>
    </source>
</reference>
<dbReference type="SUPFAM" id="SSF53955">
    <property type="entry name" value="Lysozyme-like"/>
    <property type="match status" value="1"/>
</dbReference>
<feature type="domain" description="Transglycosylase SLT" evidence="2">
    <location>
        <begin position="467"/>
        <end position="540"/>
    </location>
</feature>
<protein>
    <submittedName>
        <fullName evidence="3">Transglycosylase SLT domain-containing protein</fullName>
    </submittedName>
</protein>
<accession>A0A1H0JVR0</accession>
<dbReference type="InterPro" id="IPR023346">
    <property type="entry name" value="Lysozyme-like_dom_sf"/>
</dbReference>
<sequence>MIMFSRKPKWVAVLAGAALLVALPVVPGTASAAAPAGPSQAAATARPAGSFVPLASTRILDTRTGNGARGPIAAGGSFAVLVLGRGGVPSSGVSAVMVNITVANPTVGAGLTAYADGTSLPGTTNVSFAAGQTVANLAMVPVGTNGQVRIHISGRAGAVQVLLDVSGYYTAGAPTAAGTFKAMVPTRLADTRVGTGVARAKVASSSSLNVRIGGAAGLPQAVAAVAVDVTTIPSSVSGFITVFPTGSARPNTPAVNFRAGRSTTSLVVVPLWSDGRISLFNGSTGAQDMVVDLVGYYLNTYSGQIGTLQTIGQQRVVDMPASGATLAAQGTLTVPLAGRYGIPNAGVSAVAVNVTVVDPAHSGDIRAISGSAVPSTSNINFGAHVTTSNLIVLPLVNGAVRLFNDVGAGVHLQVSIVGVFWDGSGAARCNAVPTDPNGTAVTRWNPLVQCILAVLAQSQGSTTVNDVDTVIQYESSGDPNAINRWDLNWQAGHPSEGLIQVIQPTFDTWHSPLLPNNLLNPAANLYAGLNYAIHTYGSIHNIPGLVSLRSGGPYKGYIAKS</sequence>
<evidence type="ECO:0000313" key="4">
    <source>
        <dbReference type="Proteomes" id="UP000198741"/>
    </source>
</evidence>
<organism evidence="3 4">
    <name type="scientific">Nakamurella panacisegetis</name>
    <dbReference type="NCBI Taxonomy" id="1090615"/>
    <lineage>
        <taxon>Bacteria</taxon>
        <taxon>Bacillati</taxon>
        <taxon>Actinomycetota</taxon>
        <taxon>Actinomycetes</taxon>
        <taxon>Nakamurellales</taxon>
        <taxon>Nakamurellaceae</taxon>
        <taxon>Nakamurella</taxon>
    </lineage>
</organism>
<name>A0A1H0JVR0_9ACTN</name>
<keyword evidence="1" id="KW-0732">Signal</keyword>
<gene>
    <name evidence="3" type="ORF">SAMN04515671_1059</name>
</gene>
<feature type="signal peptide" evidence="1">
    <location>
        <begin position="1"/>
        <end position="32"/>
    </location>
</feature>
<dbReference type="InterPro" id="IPR008258">
    <property type="entry name" value="Transglycosylase_SLT_dom_1"/>
</dbReference>